<gene>
    <name evidence="2" type="ORF">Q6348_13370</name>
</gene>
<proteinExistence type="predicted"/>
<accession>A0ABT9DCF3</accession>
<organism evidence="2 3">
    <name type="scientific">Actinotalea lenta</name>
    <dbReference type="NCBI Taxonomy" id="3064654"/>
    <lineage>
        <taxon>Bacteria</taxon>
        <taxon>Bacillati</taxon>
        <taxon>Actinomycetota</taxon>
        <taxon>Actinomycetes</taxon>
        <taxon>Micrococcales</taxon>
        <taxon>Cellulomonadaceae</taxon>
        <taxon>Actinotalea</taxon>
    </lineage>
</organism>
<evidence type="ECO:0000313" key="2">
    <source>
        <dbReference type="EMBL" id="MDO8108186.1"/>
    </source>
</evidence>
<sequence length="134" mass="14425">MRAVRWAVLAVFVAYGAVLVRDQIAGRQTSLWFVMAPWGTFALLAVARVVREAMRSGVEPGVRRVVRPGFQGLDEVQAIQLGRPTGLVVTYGSDEPPTSALIEPHPDRLDAGPWTLRTSADGAVEVETGDDANA</sequence>
<keyword evidence="3" id="KW-1185">Reference proteome</keyword>
<feature type="transmembrane region" description="Helical" evidence="1">
    <location>
        <begin position="31"/>
        <end position="50"/>
    </location>
</feature>
<keyword evidence="1" id="KW-0472">Membrane</keyword>
<dbReference type="EMBL" id="JAUQYP010000001">
    <property type="protein sequence ID" value="MDO8108186.1"/>
    <property type="molecule type" value="Genomic_DNA"/>
</dbReference>
<keyword evidence="1" id="KW-1133">Transmembrane helix</keyword>
<keyword evidence="1" id="KW-0812">Transmembrane</keyword>
<reference evidence="2 3" key="1">
    <citation type="submission" date="2023-07" db="EMBL/GenBank/DDBJ databases">
        <title>Description of novel actinomycetes strains, isolated from tidal flat sediment.</title>
        <authorList>
            <person name="Lu C."/>
        </authorList>
    </citation>
    <scope>NUCLEOTIDE SEQUENCE [LARGE SCALE GENOMIC DNA]</scope>
    <source>
        <strain evidence="2 3">SYSU T00b441</strain>
    </source>
</reference>
<dbReference type="Proteomes" id="UP001232536">
    <property type="component" value="Unassembled WGS sequence"/>
</dbReference>
<comment type="caution">
    <text evidence="2">The sequence shown here is derived from an EMBL/GenBank/DDBJ whole genome shotgun (WGS) entry which is preliminary data.</text>
</comment>
<evidence type="ECO:0000256" key="1">
    <source>
        <dbReference type="SAM" id="Phobius"/>
    </source>
</evidence>
<name>A0ABT9DCF3_9CELL</name>
<dbReference type="RefSeq" id="WP_304601774.1">
    <property type="nucleotide sequence ID" value="NZ_JAUQYO010000001.1"/>
</dbReference>
<protein>
    <submittedName>
        <fullName evidence="2">Uncharacterized protein</fullName>
    </submittedName>
</protein>
<evidence type="ECO:0000313" key="3">
    <source>
        <dbReference type="Proteomes" id="UP001232536"/>
    </source>
</evidence>